<evidence type="ECO:0000313" key="4">
    <source>
        <dbReference type="Proteomes" id="UP000094056"/>
    </source>
</evidence>
<dbReference type="PANTHER" id="PTHR12526">
    <property type="entry name" value="GLYCOSYLTRANSFERASE"/>
    <property type="match status" value="1"/>
</dbReference>
<organism evidence="3 4">
    <name type="scientific">Candidatus Scalindua rubra</name>
    <dbReference type="NCBI Taxonomy" id="1872076"/>
    <lineage>
        <taxon>Bacteria</taxon>
        <taxon>Pseudomonadati</taxon>
        <taxon>Planctomycetota</taxon>
        <taxon>Candidatus Brocadiia</taxon>
        <taxon>Candidatus Brocadiales</taxon>
        <taxon>Candidatus Scalinduaceae</taxon>
        <taxon>Candidatus Scalindua</taxon>
    </lineage>
</organism>
<evidence type="ECO:0000259" key="1">
    <source>
        <dbReference type="Pfam" id="PF00534"/>
    </source>
</evidence>
<dbReference type="Proteomes" id="UP000094056">
    <property type="component" value="Unassembled WGS sequence"/>
</dbReference>
<dbReference type="InterPro" id="IPR001296">
    <property type="entry name" value="Glyco_trans_1"/>
</dbReference>
<comment type="caution">
    <text evidence="3">The sequence shown here is derived from an EMBL/GenBank/DDBJ whole genome shotgun (WGS) entry which is preliminary data.</text>
</comment>
<dbReference type="AlphaFoldDB" id="A0A1E3XGI0"/>
<sequence>MKVLHLYSDWKWTGPAEPALNLCTELKKRGHDITIACGKAIDDYPFPPDSESVERSAYERGFVPVTNFNLSKHFRLFKAISDIKKLSVFMNNEAFDIVHVHRNQDHLVGGIAARRTGRFLPIVRTSHDGVALKKDLRNKICLTKLTDKLIMVSEKAKMADMKNFGLSEDNVIMIDASIDCQRFNPGNENLAYRDKFGMKKDDIVAGIIARIQTHRRFDVLLKAIKIASQEDSRLRLLVIGRGTKEKQLLTEPTKTMGLEDVILHIGYRTKDYVEAISCMDFNIFLVPGTDGSCRAVREVMAMGKPVIAANRGMLPEMVDDNITGLVIDDTPENLATAIIKLTKDNELRRKLTEASLKKAQNRFSLESMAEKVERVYEELLA</sequence>
<dbReference type="EMBL" id="MAYW01000002">
    <property type="protein sequence ID" value="ODS34718.1"/>
    <property type="molecule type" value="Genomic_DNA"/>
</dbReference>
<feature type="domain" description="Glycosyltransferase subfamily 4-like N-terminal" evidence="2">
    <location>
        <begin position="19"/>
        <end position="182"/>
    </location>
</feature>
<dbReference type="Pfam" id="PF00534">
    <property type="entry name" value="Glycos_transf_1"/>
    <property type="match status" value="1"/>
</dbReference>
<gene>
    <name evidence="3" type="ORF">SCARUB_00154</name>
</gene>
<dbReference type="Gene3D" id="3.40.50.2000">
    <property type="entry name" value="Glycogen Phosphorylase B"/>
    <property type="match status" value="2"/>
</dbReference>
<dbReference type="SUPFAM" id="SSF53756">
    <property type="entry name" value="UDP-Glycosyltransferase/glycogen phosphorylase"/>
    <property type="match status" value="1"/>
</dbReference>
<accession>A0A1E3XGI0</accession>
<evidence type="ECO:0000259" key="2">
    <source>
        <dbReference type="Pfam" id="PF13439"/>
    </source>
</evidence>
<proteinExistence type="predicted"/>
<dbReference type="GO" id="GO:0016757">
    <property type="term" value="F:glycosyltransferase activity"/>
    <property type="evidence" value="ECO:0007669"/>
    <property type="project" value="InterPro"/>
</dbReference>
<feature type="domain" description="Glycosyl transferase family 1" evidence="1">
    <location>
        <begin position="192"/>
        <end position="355"/>
    </location>
</feature>
<keyword evidence="3" id="KW-0808">Transferase</keyword>
<evidence type="ECO:0000313" key="3">
    <source>
        <dbReference type="EMBL" id="ODS34718.1"/>
    </source>
</evidence>
<reference evidence="3 4" key="1">
    <citation type="submission" date="2016-07" db="EMBL/GenBank/DDBJ databases">
        <title>Draft genome of Scalindua rubra, obtained from a brine-seawater interface in the Red Sea, sheds light on salt adaptation in anammox bacteria.</title>
        <authorList>
            <person name="Speth D.R."/>
            <person name="Lagkouvardos I."/>
            <person name="Wang Y."/>
            <person name="Qian P.-Y."/>
            <person name="Dutilh B.E."/>
            <person name="Jetten M.S."/>
        </authorList>
    </citation>
    <scope>NUCLEOTIDE SEQUENCE [LARGE SCALE GENOMIC DNA]</scope>
    <source>
        <strain evidence="3">BSI-1</strain>
    </source>
</reference>
<protein>
    <submittedName>
        <fullName evidence="3">Glycosyltransferase</fullName>
    </submittedName>
</protein>
<dbReference type="CDD" id="cd03801">
    <property type="entry name" value="GT4_PimA-like"/>
    <property type="match status" value="1"/>
</dbReference>
<dbReference type="Pfam" id="PF13439">
    <property type="entry name" value="Glyco_transf_4"/>
    <property type="match status" value="1"/>
</dbReference>
<name>A0A1E3XGI0_9BACT</name>
<dbReference type="InterPro" id="IPR028098">
    <property type="entry name" value="Glyco_trans_4-like_N"/>
</dbReference>